<keyword evidence="3" id="KW-1185">Reference proteome</keyword>
<evidence type="ECO:0000313" key="3">
    <source>
        <dbReference type="Proteomes" id="UP000322918"/>
    </source>
</evidence>
<organism evidence="2 3">
    <name type="scientific">Arcticibacter tournemirensis</name>
    <dbReference type="NCBI Taxonomy" id="699437"/>
    <lineage>
        <taxon>Bacteria</taxon>
        <taxon>Pseudomonadati</taxon>
        <taxon>Bacteroidota</taxon>
        <taxon>Sphingobacteriia</taxon>
        <taxon>Sphingobacteriales</taxon>
        <taxon>Sphingobacteriaceae</taxon>
        <taxon>Arcticibacter</taxon>
    </lineage>
</organism>
<dbReference type="AlphaFoldDB" id="A0A5M9HEN0"/>
<dbReference type="Gene3D" id="2.60.120.10">
    <property type="entry name" value="Jelly Rolls"/>
    <property type="match status" value="1"/>
</dbReference>
<protein>
    <submittedName>
        <fullName evidence="2">Cupin domain-containing protein</fullName>
    </submittedName>
</protein>
<reference evidence="2 3" key="1">
    <citation type="submission" date="2019-09" db="EMBL/GenBank/DDBJ databases">
        <title>Pararcticibacter amylolyticus gen. nov., sp. nov., isolated from a rottenly hemp rope, and reclassification of Pedobacter tournemirensis as Pararcticibacter tournemirensis comb. nov.</title>
        <authorList>
            <person name="Cai Y."/>
        </authorList>
    </citation>
    <scope>NUCLEOTIDE SEQUENCE [LARGE SCALE GENOMIC DNA]</scope>
    <source>
        <strain evidence="2 3">TF5-37.2-LB10</strain>
    </source>
</reference>
<comment type="caution">
    <text evidence="2">The sequence shown here is derived from an EMBL/GenBank/DDBJ whole genome shotgun (WGS) entry which is preliminary data.</text>
</comment>
<evidence type="ECO:0000259" key="1">
    <source>
        <dbReference type="Pfam" id="PF07883"/>
    </source>
</evidence>
<dbReference type="RefSeq" id="WP_141814910.1">
    <property type="nucleotide sequence ID" value="NZ_VFPL01000001.1"/>
</dbReference>
<gene>
    <name evidence="2" type="ORF">F1649_04830</name>
</gene>
<dbReference type="OrthoDB" id="997205at2"/>
<dbReference type="InterPro" id="IPR014710">
    <property type="entry name" value="RmlC-like_jellyroll"/>
</dbReference>
<dbReference type="InterPro" id="IPR011051">
    <property type="entry name" value="RmlC_Cupin_sf"/>
</dbReference>
<dbReference type="InterPro" id="IPR013096">
    <property type="entry name" value="Cupin_2"/>
</dbReference>
<dbReference type="Proteomes" id="UP000322918">
    <property type="component" value="Unassembled WGS sequence"/>
</dbReference>
<dbReference type="EMBL" id="VWNE01000006">
    <property type="protein sequence ID" value="KAA8484969.1"/>
    <property type="molecule type" value="Genomic_DNA"/>
</dbReference>
<proteinExistence type="predicted"/>
<dbReference type="SUPFAM" id="SSF51182">
    <property type="entry name" value="RmlC-like cupins"/>
    <property type="match status" value="1"/>
</dbReference>
<name>A0A5M9HEN0_9SPHI</name>
<feature type="domain" description="Cupin type-2" evidence="1">
    <location>
        <begin position="36"/>
        <end position="91"/>
    </location>
</feature>
<accession>A0A5M9HEN0</accession>
<dbReference type="Pfam" id="PF07883">
    <property type="entry name" value="Cupin_2"/>
    <property type="match status" value="1"/>
</dbReference>
<sequence>MNILDNLQLNDEKPAVLTIRNTDQVLILAIGLKKAQVLQRHVTPTQATLIVLKGVVSFEMEGEFTRVELAETFEIPANVPHEVTAIEESVFLVVKDKIA</sequence>
<evidence type="ECO:0000313" key="2">
    <source>
        <dbReference type="EMBL" id="KAA8484969.1"/>
    </source>
</evidence>